<keyword evidence="1" id="KW-0472">Membrane</keyword>
<reference evidence="2" key="1">
    <citation type="journal article" date="2015" name="Nature">
        <title>Complex archaea that bridge the gap between prokaryotes and eukaryotes.</title>
        <authorList>
            <person name="Spang A."/>
            <person name="Saw J.H."/>
            <person name="Jorgensen S.L."/>
            <person name="Zaremba-Niedzwiedzka K."/>
            <person name="Martijn J."/>
            <person name="Lind A.E."/>
            <person name="van Eijk R."/>
            <person name="Schleper C."/>
            <person name="Guy L."/>
            <person name="Ettema T.J."/>
        </authorList>
    </citation>
    <scope>NUCLEOTIDE SEQUENCE</scope>
</reference>
<organism evidence="2">
    <name type="scientific">marine sediment metagenome</name>
    <dbReference type="NCBI Taxonomy" id="412755"/>
    <lineage>
        <taxon>unclassified sequences</taxon>
        <taxon>metagenomes</taxon>
        <taxon>ecological metagenomes</taxon>
    </lineage>
</organism>
<gene>
    <name evidence="2" type="ORF">LCGC14_0194450</name>
</gene>
<proteinExistence type="predicted"/>
<feature type="transmembrane region" description="Helical" evidence="1">
    <location>
        <begin position="53"/>
        <end position="82"/>
    </location>
</feature>
<accession>A0A0F9XN60</accession>
<keyword evidence="1" id="KW-0812">Transmembrane</keyword>
<dbReference type="EMBL" id="LAZR01000084">
    <property type="protein sequence ID" value="KKN93613.1"/>
    <property type="molecule type" value="Genomic_DNA"/>
</dbReference>
<sequence>METFTTFFNEPIGIAVAISAIIFAIAMAVVGGGKNKRSKKNNFGKNLVITTGFVGAGIIGFVFIIAIWAALAGGTVVIGTWIAFGEEPSTTWQWILVLLSAVTLLLQLIFLLIAANN</sequence>
<feature type="transmembrane region" description="Helical" evidence="1">
    <location>
        <begin position="12"/>
        <end position="32"/>
    </location>
</feature>
<comment type="caution">
    <text evidence="2">The sequence shown here is derived from an EMBL/GenBank/DDBJ whole genome shotgun (WGS) entry which is preliminary data.</text>
</comment>
<evidence type="ECO:0000313" key="2">
    <source>
        <dbReference type="EMBL" id="KKN93613.1"/>
    </source>
</evidence>
<dbReference type="AlphaFoldDB" id="A0A0F9XN60"/>
<evidence type="ECO:0000256" key="1">
    <source>
        <dbReference type="SAM" id="Phobius"/>
    </source>
</evidence>
<protein>
    <submittedName>
        <fullName evidence="2">Uncharacterized protein</fullName>
    </submittedName>
</protein>
<feature type="transmembrane region" description="Helical" evidence="1">
    <location>
        <begin position="94"/>
        <end position="115"/>
    </location>
</feature>
<keyword evidence="1" id="KW-1133">Transmembrane helix</keyword>
<name>A0A0F9XN60_9ZZZZ</name>